<keyword evidence="3" id="KW-1185">Reference proteome</keyword>
<gene>
    <name evidence="2" type="ORF">GU926_17315</name>
</gene>
<dbReference type="Pfam" id="PF00535">
    <property type="entry name" value="Glycos_transf_2"/>
    <property type="match status" value="1"/>
</dbReference>
<keyword evidence="2" id="KW-0808">Transferase</keyword>
<dbReference type="InterPro" id="IPR001173">
    <property type="entry name" value="Glyco_trans_2-like"/>
</dbReference>
<dbReference type="InterPro" id="IPR029044">
    <property type="entry name" value="Nucleotide-diphossugar_trans"/>
</dbReference>
<sequence length="304" mass="34371">MSKTVSPKISVVIPLYNKGAYIAATLQSVLRQTFPSFEVIIVDDGSTDQGPAVVETFQDSRLRIVHQSNLGVSAARNQGIRLAQAPYIAFLDADDFWQPTYLEEMLRFIERYPACGLYVSAHQVAEKHQVLDPPKDLPEGVLPDYFHAELTYKITRLSSTVVPRQICEEVGGFPVGMVSGEDSYFCGRIAIAHPVAFLTKPLVIYNQQYSGLQDRSFKGDTCAEDWCDLYQPGAFYQNELVAVKALKAGIRLAMTLNRSQSRAIEKRTRYTALFQKKWRYLYFLNRVPAPFILLYKKIKPLLAN</sequence>
<dbReference type="PANTHER" id="PTHR43685:SF2">
    <property type="entry name" value="GLYCOSYLTRANSFERASE 2-LIKE DOMAIN-CONTAINING PROTEIN"/>
    <property type="match status" value="1"/>
</dbReference>
<dbReference type="Proteomes" id="UP000464214">
    <property type="component" value="Chromosome"/>
</dbReference>
<protein>
    <submittedName>
        <fullName evidence="2">Glycosyltransferase</fullName>
    </submittedName>
</protein>
<proteinExistence type="predicted"/>
<evidence type="ECO:0000259" key="1">
    <source>
        <dbReference type="Pfam" id="PF00535"/>
    </source>
</evidence>
<dbReference type="GO" id="GO:0016740">
    <property type="term" value="F:transferase activity"/>
    <property type="evidence" value="ECO:0007669"/>
    <property type="project" value="UniProtKB-KW"/>
</dbReference>
<organism evidence="2 3">
    <name type="scientific">Nibribacter ruber</name>
    <dbReference type="NCBI Taxonomy" id="2698458"/>
    <lineage>
        <taxon>Bacteria</taxon>
        <taxon>Pseudomonadati</taxon>
        <taxon>Bacteroidota</taxon>
        <taxon>Cytophagia</taxon>
        <taxon>Cytophagales</taxon>
        <taxon>Hymenobacteraceae</taxon>
        <taxon>Nibribacter</taxon>
    </lineage>
</organism>
<dbReference type="AlphaFoldDB" id="A0A6P1P3Y4"/>
<dbReference type="CDD" id="cd00761">
    <property type="entry name" value="Glyco_tranf_GTA_type"/>
    <property type="match status" value="1"/>
</dbReference>
<dbReference type="EMBL" id="CP047897">
    <property type="protein sequence ID" value="QHL89093.1"/>
    <property type="molecule type" value="Genomic_DNA"/>
</dbReference>
<dbReference type="InterPro" id="IPR050834">
    <property type="entry name" value="Glycosyltransf_2"/>
</dbReference>
<dbReference type="PANTHER" id="PTHR43685">
    <property type="entry name" value="GLYCOSYLTRANSFERASE"/>
    <property type="match status" value="1"/>
</dbReference>
<reference evidence="2 3" key="1">
    <citation type="submission" date="2020-01" db="EMBL/GenBank/DDBJ databases">
        <authorList>
            <person name="Kim M."/>
        </authorList>
    </citation>
    <scope>NUCLEOTIDE SEQUENCE [LARGE SCALE GENOMIC DNA]</scope>
    <source>
        <strain evidence="2 3">BT10</strain>
    </source>
</reference>
<evidence type="ECO:0000313" key="2">
    <source>
        <dbReference type="EMBL" id="QHL89093.1"/>
    </source>
</evidence>
<name>A0A6P1P3Y4_9BACT</name>
<dbReference type="KEGG" id="nib:GU926_17315"/>
<evidence type="ECO:0000313" key="3">
    <source>
        <dbReference type="Proteomes" id="UP000464214"/>
    </source>
</evidence>
<dbReference type="RefSeq" id="WP_160694115.1">
    <property type="nucleotide sequence ID" value="NZ_CP047897.1"/>
</dbReference>
<accession>A0A6P1P3Y4</accession>
<feature type="domain" description="Glycosyltransferase 2-like" evidence="1">
    <location>
        <begin position="10"/>
        <end position="116"/>
    </location>
</feature>
<dbReference type="SUPFAM" id="SSF53448">
    <property type="entry name" value="Nucleotide-diphospho-sugar transferases"/>
    <property type="match status" value="1"/>
</dbReference>
<dbReference type="Gene3D" id="3.90.550.10">
    <property type="entry name" value="Spore Coat Polysaccharide Biosynthesis Protein SpsA, Chain A"/>
    <property type="match status" value="1"/>
</dbReference>